<comment type="caution">
    <text evidence="2">The sequence shown here is derived from an EMBL/GenBank/DDBJ whole genome shotgun (WGS) entry which is preliminary data.</text>
</comment>
<name>A0ABW5A1I4_9BACL</name>
<dbReference type="Proteomes" id="UP001597343">
    <property type="component" value="Unassembled WGS sequence"/>
</dbReference>
<sequence>MQSGRKRCKKKGECRGKLSDHPPVRDAFEHLRERNRALIRRMIDLRATRQESDPVPMLEGKSA</sequence>
<gene>
    <name evidence="2" type="ORF">ACFSOY_19230</name>
</gene>
<dbReference type="EMBL" id="JBHUIO010000011">
    <property type="protein sequence ID" value="MFD2172103.1"/>
    <property type="molecule type" value="Genomic_DNA"/>
</dbReference>
<feature type="compositionally biased region" description="Basic residues" evidence="1">
    <location>
        <begin position="1"/>
        <end position="10"/>
    </location>
</feature>
<feature type="non-terminal residue" evidence="2">
    <location>
        <position position="63"/>
    </location>
</feature>
<feature type="compositionally biased region" description="Basic and acidic residues" evidence="1">
    <location>
        <begin position="11"/>
        <end position="23"/>
    </location>
</feature>
<feature type="region of interest" description="Disordered" evidence="1">
    <location>
        <begin position="1"/>
        <end position="23"/>
    </location>
</feature>
<protein>
    <submittedName>
        <fullName evidence="2">Uncharacterized protein</fullName>
    </submittedName>
</protein>
<accession>A0ABW5A1I4</accession>
<evidence type="ECO:0000313" key="3">
    <source>
        <dbReference type="Proteomes" id="UP001597343"/>
    </source>
</evidence>
<proteinExistence type="predicted"/>
<organism evidence="2 3">
    <name type="scientific">Tumebacillus lipolyticus</name>
    <dbReference type="NCBI Taxonomy" id="1280370"/>
    <lineage>
        <taxon>Bacteria</taxon>
        <taxon>Bacillati</taxon>
        <taxon>Bacillota</taxon>
        <taxon>Bacilli</taxon>
        <taxon>Bacillales</taxon>
        <taxon>Alicyclobacillaceae</taxon>
        <taxon>Tumebacillus</taxon>
    </lineage>
</organism>
<keyword evidence="3" id="KW-1185">Reference proteome</keyword>
<evidence type="ECO:0000256" key="1">
    <source>
        <dbReference type="SAM" id="MobiDB-lite"/>
    </source>
</evidence>
<dbReference type="RefSeq" id="WP_386049462.1">
    <property type="nucleotide sequence ID" value="NZ_JBHUIO010000011.1"/>
</dbReference>
<evidence type="ECO:0000313" key="2">
    <source>
        <dbReference type="EMBL" id="MFD2172103.1"/>
    </source>
</evidence>
<reference evidence="3" key="1">
    <citation type="journal article" date="2019" name="Int. J. Syst. Evol. Microbiol.">
        <title>The Global Catalogue of Microorganisms (GCM) 10K type strain sequencing project: providing services to taxonomists for standard genome sequencing and annotation.</title>
        <authorList>
            <consortium name="The Broad Institute Genomics Platform"/>
            <consortium name="The Broad Institute Genome Sequencing Center for Infectious Disease"/>
            <person name="Wu L."/>
            <person name="Ma J."/>
        </authorList>
    </citation>
    <scope>NUCLEOTIDE SEQUENCE [LARGE SCALE GENOMIC DNA]</scope>
    <source>
        <strain evidence="3">CGMCC 1.13574</strain>
    </source>
</reference>